<evidence type="ECO:0000313" key="1">
    <source>
        <dbReference type="EMBL" id="AAF83617.1"/>
    </source>
</evidence>
<dbReference type="PIR" id="G82760">
    <property type="entry name" value="G82760"/>
</dbReference>
<dbReference type="HOGENOM" id="CLU_3031542_0_0_6"/>
<dbReference type="Proteomes" id="UP000000812">
    <property type="component" value="Chromosome"/>
</dbReference>
<sequence>MPWSGDLNVRPSNLTRCLSGKLLGGSPVFDDFHAESQWRLLALLRFEHAVLKSLR</sequence>
<accession>Q9PF71</accession>
<reference evidence="1 2" key="1">
    <citation type="journal article" date="2000" name="Nature">
        <title>The genome sequence of the plant pathogen Xylella fastidiosa.</title>
        <authorList>
            <person name="Simpson A.J."/>
            <person name="Reinach F.C."/>
            <person name="Arruda P."/>
            <person name="Abreu F.A."/>
            <person name="Acencio M."/>
            <person name="Alvarenga R."/>
            <person name="Alves L.M."/>
            <person name="Araya J.E."/>
            <person name="Baia G.S."/>
            <person name="Baptista C.S."/>
            <person name="Barros M.H."/>
            <person name="Bonaccorsi E.D."/>
            <person name="Bordin S."/>
            <person name="Bove J.M."/>
            <person name="Briones M.R."/>
            <person name="Bueno M.R."/>
            <person name="Camargo A.A."/>
            <person name="Camargo L.E."/>
            <person name="Carraro D.M."/>
            <person name="Carrer H."/>
            <person name="Colauto N.B."/>
            <person name="Colombo C."/>
            <person name="Costa F.F."/>
            <person name="Costa M.C."/>
            <person name="Costa-Neto C.M."/>
            <person name="Coutinho L.L."/>
            <person name="Cristofani M."/>
            <person name="Dias-Neto E."/>
            <person name="Docena C."/>
            <person name="El-Dorry H."/>
            <person name="Facincani A.P."/>
            <person name="Ferreira A.J."/>
            <person name="Ferreira V.C."/>
            <person name="Ferro J.A."/>
            <person name="Fraga J.S."/>
            <person name="Franca S.C."/>
            <person name="Franco M.C."/>
            <person name="Frohme M."/>
            <person name="Furlan L.R."/>
            <person name="Garnier M."/>
            <person name="Goldman G.H."/>
            <person name="Goldman M.H."/>
            <person name="Gomes S.L."/>
            <person name="Gruber A."/>
            <person name="Ho P.L."/>
            <person name="Hoheisel J.D."/>
            <person name="Junqueira M.L."/>
            <person name="Kemper E.L."/>
            <person name="Kitajima J.P."/>
            <person name="Krieger J.E."/>
            <person name="Kuramae E.E."/>
            <person name="Laigret F."/>
            <person name="Lambais M.R."/>
            <person name="Leite L.C."/>
            <person name="Lemos E.G."/>
            <person name="Lemos M.V."/>
            <person name="Lopes S.A."/>
            <person name="Lopes C.R."/>
            <person name="Machado J.A."/>
            <person name="Machado M.A."/>
            <person name="Madeira A.M."/>
            <person name="Madeira H.M."/>
            <person name="Marino C.L."/>
            <person name="Marques M.V."/>
            <person name="Martins E.A."/>
            <person name="Martins E.M."/>
            <person name="Matsukuma A.Y."/>
            <person name="Menck C.F."/>
            <person name="Miracca E.C."/>
            <person name="Miyaki C.Y."/>
            <person name="Monteriro-Vitorello C.B."/>
            <person name="Moon D.H."/>
            <person name="Nagai M.A."/>
            <person name="Nascimento A.L."/>
            <person name="Netto L.E."/>
            <person name="Nhani A.Jr."/>
            <person name="Nobrega F.G."/>
            <person name="Nunes L.R."/>
            <person name="Oliveira M.A."/>
            <person name="de Oliveira M.C."/>
            <person name="de Oliveira R.C."/>
            <person name="Palmieri D.A."/>
            <person name="Paris A."/>
            <person name="Peixoto B.R."/>
            <person name="Pereira G.A."/>
            <person name="Pereira H.A.Jr."/>
            <person name="Pesquero J.B."/>
            <person name="Quaggio R.B."/>
            <person name="Roberto P.G."/>
            <person name="Rodrigues V."/>
            <person name="de M Rosa A.J."/>
            <person name="de Rosa V.E.Jr."/>
            <person name="de Sa R.G."/>
            <person name="Santelli R.V."/>
            <person name="Sawasaki H.E."/>
            <person name="da Silva A.C."/>
            <person name="da Silva A.M."/>
            <person name="da Silva F.R."/>
            <person name="da Silva W.A.Jr."/>
            <person name="da Silveira J.F."/>
            <person name="Silvestri M.L."/>
            <person name="Siqueira W.J."/>
            <person name="de Souza A.A."/>
            <person name="de Souza A.P."/>
            <person name="Terenzi M.F."/>
            <person name="Truffi D."/>
            <person name="Tsai S.M."/>
            <person name="Tsuhako M.H."/>
            <person name="Vallada H."/>
            <person name="Van Sluys M.A."/>
            <person name="Verjovski-Almeida S."/>
            <person name="Vettore A.L."/>
            <person name="Zago M.A."/>
            <person name="Zatz M."/>
            <person name="Meidanis J."/>
            <person name="Setubal J.C."/>
        </authorList>
    </citation>
    <scope>NUCLEOTIDE SEQUENCE [LARGE SCALE GENOMIC DNA]</scope>
    <source>
        <strain evidence="1 2">9a5c</strain>
    </source>
</reference>
<protein>
    <submittedName>
        <fullName evidence="1">Uncharacterized protein</fullName>
    </submittedName>
</protein>
<dbReference type="KEGG" id="xfa:XF_0807"/>
<name>Q9PF71_XYLFA</name>
<organism evidence="1 2">
    <name type="scientific">Xylella fastidiosa (strain 9a5c)</name>
    <dbReference type="NCBI Taxonomy" id="160492"/>
    <lineage>
        <taxon>Bacteria</taxon>
        <taxon>Pseudomonadati</taxon>
        <taxon>Pseudomonadota</taxon>
        <taxon>Gammaproteobacteria</taxon>
        <taxon>Lysobacterales</taxon>
        <taxon>Lysobacteraceae</taxon>
        <taxon>Xylella</taxon>
    </lineage>
</organism>
<proteinExistence type="predicted"/>
<dbReference type="STRING" id="160492.XF_0807"/>
<dbReference type="AlphaFoldDB" id="Q9PF71"/>
<evidence type="ECO:0000313" key="2">
    <source>
        <dbReference type="Proteomes" id="UP000000812"/>
    </source>
</evidence>
<dbReference type="EMBL" id="AE003849">
    <property type="protein sequence ID" value="AAF83617.1"/>
    <property type="molecule type" value="Genomic_DNA"/>
</dbReference>
<gene>
    <name evidence="1" type="ordered locus">XF_0807</name>
</gene>